<dbReference type="RefSeq" id="WP_154372781.1">
    <property type="nucleotide sequence ID" value="NZ_WKJK01000001.1"/>
</dbReference>
<keyword evidence="2" id="KW-1185">Reference proteome</keyword>
<protein>
    <submittedName>
        <fullName evidence="1">Uncharacterized protein</fullName>
    </submittedName>
</protein>
<organism evidence="1 2">
    <name type="scientific">Duganella guangzhouensis</name>
    <dbReference type="NCBI Taxonomy" id="2666084"/>
    <lineage>
        <taxon>Bacteria</taxon>
        <taxon>Pseudomonadati</taxon>
        <taxon>Pseudomonadota</taxon>
        <taxon>Betaproteobacteria</taxon>
        <taxon>Burkholderiales</taxon>
        <taxon>Oxalobacteraceae</taxon>
        <taxon>Telluria group</taxon>
        <taxon>Duganella</taxon>
    </lineage>
</organism>
<dbReference type="Proteomes" id="UP000433309">
    <property type="component" value="Unassembled WGS sequence"/>
</dbReference>
<comment type="caution">
    <text evidence="1">The sequence shown here is derived from an EMBL/GenBank/DDBJ whole genome shotgun (WGS) entry which is preliminary data.</text>
</comment>
<dbReference type="EMBL" id="WKJK01000001">
    <property type="protein sequence ID" value="MRW88865.1"/>
    <property type="molecule type" value="Genomic_DNA"/>
</dbReference>
<evidence type="ECO:0000313" key="2">
    <source>
        <dbReference type="Proteomes" id="UP000433309"/>
    </source>
</evidence>
<proteinExistence type="predicted"/>
<gene>
    <name evidence="1" type="ORF">GJ699_02585</name>
</gene>
<evidence type="ECO:0000313" key="1">
    <source>
        <dbReference type="EMBL" id="MRW88865.1"/>
    </source>
</evidence>
<sequence>MADFTEIADELVGLLAGIAYPDGTAAPSVIGLPVVLYQGWPNPPDLDQDMVSDSKRVHVSVWPTNIERITNSFAARLMPLEVVEPTITVTVAGNQITVGGTATAGQNIGLVIDGAAFGYTVQQNDSTTGIATALANAISAAQPATNAGPVITVPGARLISQKTGGTATMVAPLERIEKVFQITIWAPSPAARDGLAKVLDPALRGTTRIVLTDGTGAVLRYRNSVQTDALVKQGAFRRDMNYAVEYVTTQTATATEVVTTQLNVTIKQTNAPLATGGAIGNKTIYT</sequence>
<dbReference type="AlphaFoldDB" id="A0A6I2KSP1"/>
<accession>A0A6I2KSP1</accession>
<name>A0A6I2KSP1_9BURK</name>
<reference evidence="1 2" key="1">
    <citation type="submission" date="2019-11" db="EMBL/GenBank/DDBJ databases">
        <title>Novel species isolated from a subtropical stream in China.</title>
        <authorList>
            <person name="Lu H."/>
        </authorList>
    </citation>
    <scope>NUCLEOTIDE SEQUENCE [LARGE SCALE GENOMIC DNA]</scope>
    <source>
        <strain evidence="1 2">FT80W</strain>
    </source>
</reference>